<feature type="domain" description="Transposase DDE" evidence="2">
    <location>
        <begin position="85"/>
        <end position="186"/>
    </location>
</feature>
<keyword evidence="4" id="KW-1185">Reference proteome</keyword>
<name>A0A919MX28_9ACTN</name>
<organism evidence="3 4">
    <name type="scientific">Actinoplanes siamensis</name>
    <dbReference type="NCBI Taxonomy" id="1223317"/>
    <lineage>
        <taxon>Bacteria</taxon>
        <taxon>Bacillati</taxon>
        <taxon>Actinomycetota</taxon>
        <taxon>Actinomycetes</taxon>
        <taxon>Micromonosporales</taxon>
        <taxon>Micromonosporaceae</taxon>
        <taxon>Actinoplanes</taxon>
    </lineage>
</organism>
<dbReference type="Proteomes" id="UP000629619">
    <property type="component" value="Unassembled WGS sequence"/>
</dbReference>
<protein>
    <recommendedName>
        <fullName evidence="2">Transposase DDE domain-containing protein</fullName>
    </recommendedName>
</protein>
<feature type="region of interest" description="Disordered" evidence="1">
    <location>
        <begin position="229"/>
        <end position="268"/>
    </location>
</feature>
<proteinExistence type="predicted"/>
<dbReference type="InterPro" id="IPR025668">
    <property type="entry name" value="Tnp_DDE_dom"/>
</dbReference>
<dbReference type="EMBL" id="BOMW01000006">
    <property type="protein sequence ID" value="GIF03117.1"/>
    <property type="molecule type" value="Genomic_DNA"/>
</dbReference>
<evidence type="ECO:0000259" key="2">
    <source>
        <dbReference type="Pfam" id="PF13701"/>
    </source>
</evidence>
<reference evidence="3" key="1">
    <citation type="submission" date="2021-01" db="EMBL/GenBank/DDBJ databases">
        <title>Whole genome shotgun sequence of Actinoplanes siamensis NBRC 109076.</title>
        <authorList>
            <person name="Komaki H."/>
            <person name="Tamura T."/>
        </authorList>
    </citation>
    <scope>NUCLEOTIDE SEQUENCE</scope>
    <source>
        <strain evidence="3">NBRC 109076</strain>
    </source>
</reference>
<feature type="compositionally biased region" description="Basic and acidic residues" evidence="1">
    <location>
        <begin position="247"/>
        <end position="263"/>
    </location>
</feature>
<dbReference type="AlphaFoldDB" id="A0A919MX28"/>
<comment type="caution">
    <text evidence="3">The sequence shown here is derived from an EMBL/GenBank/DDBJ whole genome shotgun (WGS) entry which is preliminary data.</text>
</comment>
<dbReference type="Pfam" id="PF13701">
    <property type="entry name" value="DDE_Tnp_1_4"/>
    <property type="match status" value="1"/>
</dbReference>
<evidence type="ECO:0000313" key="4">
    <source>
        <dbReference type="Proteomes" id="UP000629619"/>
    </source>
</evidence>
<evidence type="ECO:0000256" key="1">
    <source>
        <dbReference type="SAM" id="MobiDB-lite"/>
    </source>
</evidence>
<gene>
    <name evidence="3" type="ORF">Asi03nite_06550</name>
</gene>
<accession>A0A919MX28</accession>
<sequence>MGDELVGSNINLDGSGRSGHVRPPFRAHGTGVPKYPSTPCFIGANDTELREISKARAKVRARVWDLLARRPAGFPWLTVAGKLPTGWVIIDLDATLITAHSPKQGAAATFERGFGFHPLGGWCANTGESLATLLRPGNAGSNTVADHIQVLADAIGQLPVAYRRKILIRIDGAGATRDLFQHLEQMNRLWRRSLFCPAAFGIAGIRYSQIVFRGDRRVQNLGDDLTRLGGAHGGTRVDGGHAAGRQPPRDGGHLMATRGRETGAGRSGSVAAQFRAAVTRFLGHGSGHADDQP</sequence>
<evidence type="ECO:0000313" key="3">
    <source>
        <dbReference type="EMBL" id="GIF03117.1"/>
    </source>
</evidence>